<evidence type="ECO:0000313" key="2">
    <source>
        <dbReference type="Proteomes" id="UP001438707"/>
    </source>
</evidence>
<dbReference type="AlphaFoldDB" id="A0AAW1SI19"/>
<dbReference type="EMBL" id="JALJOS010000001">
    <property type="protein sequence ID" value="KAK9845133.1"/>
    <property type="molecule type" value="Genomic_DNA"/>
</dbReference>
<reference evidence="1 2" key="1">
    <citation type="journal article" date="2024" name="Nat. Commun.">
        <title>Phylogenomics reveals the evolutionary origins of lichenization in chlorophyte algae.</title>
        <authorList>
            <person name="Puginier C."/>
            <person name="Libourel C."/>
            <person name="Otte J."/>
            <person name="Skaloud P."/>
            <person name="Haon M."/>
            <person name="Grisel S."/>
            <person name="Petersen M."/>
            <person name="Berrin J.G."/>
            <person name="Delaux P.M."/>
            <person name="Dal Grande F."/>
            <person name="Keller J."/>
        </authorList>
    </citation>
    <scope>NUCLEOTIDE SEQUENCE [LARGE SCALE GENOMIC DNA]</scope>
    <source>
        <strain evidence="1 2">SAG 2145</strain>
    </source>
</reference>
<accession>A0AAW1SI19</accession>
<dbReference type="CDD" id="cd09272">
    <property type="entry name" value="RNase_HI_RT_Ty1"/>
    <property type="match status" value="1"/>
</dbReference>
<keyword evidence="2" id="KW-1185">Reference proteome</keyword>
<sequence>MSQPTVVHWEAGKGLLRYVASTTEHGIVYGGDPTLSSDTVMPTMLETWTRGEAEYIAAAQAVKEAMWLRVQADLGIVIKADKQAALKLLKDPVYSMRSKHIAVVYHFARERVARRDVEFSYISTHEMMADMFTKTVPGSKLQTCCEGIGVQ</sequence>
<comment type="caution">
    <text evidence="1">The sequence shown here is derived from an EMBL/GenBank/DDBJ whole genome shotgun (WGS) entry which is preliminary data.</text>
</comment>
<protein>
    <recommendedName>
        <fullName evidence="3">Polyprotein</fullName>
    </recommendedName>
</protein>
<organism evidence="1 2">
    <name type="scientific">Apatococcus lobatus</name>
    <dbReference type="NCBI Taxonomy" id="904363"/>
    <lineage>
        <taxon>Eukaryota</taxon>
        <taxon>Viridiplantae</taxon>
        <taxon>Chlorophyta</taxon>
        <taxon>core chlorophytes</taxon>
        <taxon>Trebouxiophyceae</taxon>
        <taxon>Chlorellales</taxon>
        <taxon>Chlorellaceae</taxon>
        <taxon>Apatococcus</taxon>
    </lineage>
</organism>
<evidence type="ECO:0000313" key="1">
    <source>
        <dbReference type="EMBL" id="KAK9845133.1"/>
    </source>
</evidence>
<proteinExistence type="predicted"/>
<gene>
    <name evidence="1" type="ORF">WJX74_010978</name>
</gene>
<dbReference type="Proteomes" id="UP001438707">
    <property type="component" value="Unassembled WGS sequence"/>
</dbReference>
<name>A0AAW1SI19_9CHLO</name>
<evidence type="ECO:0008006" key="3">
    <source>
        <dbReference type="Google" id="ProtNLM"/>
    </source>
</evidence>
<dbReference type="PANTHER" id="PTHR11439">
    <property type="entry name" value="GAG-POL-RELATED RETROTRANSPOSON"/>
    <property type="match status" value="1"/>
</dbReference>